<feature type="domain" description="Resolvase/invertase-type recombinase catalytic" evidence="6">
    <location>
        <begin position="71"/>
        <end position="210"/>
    </location>
</feature>
<organism evidence="7 8">
    <name type="scientific">Candidatus Thiomargarita nelsonii</name>
    <dbReference type="NCBI Taxonomy" id="1003181"/>
    <lineage>
        <taxon>Bacteria</taxon>
        <taxon>Pseudomonadati</taxon>
        <taxon>Pseudomonadota</taxon>
        <taxon>Gammaproteobacteria</taxon>
        <taxon>Thiotrichales</taxon>
        <taxon>Thiotrichaceae</taxon>
        <taxon>Thiomargarita</taxon>
    </lineage>
</organism>
<dbReference type="GO" id="GO:0015074">
    <property type="term" value="P:DNA integration"/>
    <property type="evidence" value="ECO:0007669"/>
    <property type="project" value="UniProtKB-KW"/>
</dbReference>
<dbReference type="SMART" id="SM00857">
    <property type="entry name" value="Resolvase"/>
    <property type="match status" value="1"/>
</dbReference>
<gene>
    <name evidence="7" type="ORF">THIOM_003662</name>
</gene>
<dbReference type="PANTHER" id="PTHR36172:SF1">
    <property type="entry name" value="RESOLVASE-RELATED"/>
    <property type="match status" value="1"/>
</dbReference>
<dbReference type="InterPro" id="IPR048046">
    <property type="entry name" value="Transpos_IS607"/>
</dbReference>
<keyword evidence="8" id="KW-1185">Reference proteome</keyword>
<dbReference type="EMBL" id="LUTY01002231">
    <property type="protein sequence ID" value="OAD20624.1"/>
    <property type="molecule type" value="Genomic_DNA"/>
</dbReference>
<sequence length="214" mass="24324">MNNSFLSFFQPGLLTNISFYDMKLSEWAKLQGISYKTAWRWFKEGKLPVPAKQMATGTILLQSLDSEDNKECVVYARVSSNNQKSDLDRQVAKVVNAVTQLGLKVSKTVTEIGSDLNDHRPKLMQLLSDPSVKIIAIEHKNRLMRFGYEYVESTLLAQNRNLVVINNKELKDDLLEDMIVLITSFCASFYGRRLPKTKAKKVLALIKNNCESQS</sequence>
<dbReference type="AlphaFoldDB" id="A0A176RY31"/>
<name>A0A176RY31_9GAMM</name>
<dbReference type="InterPro" id="IPR006119">
    <property type="entry name" value="Resolv_N"/>
</dbReference>
<dbReference type="Pfam" id="PF00239">
    <property type="entry name" value="Resolvase"/>
    <property type="match status" value="1"/>
</dbReference>
<keyword evidence="2" id="KW-0238">DNA-binding</keyword>
<dbReference type="InterPro" id="IPR051491">
    <property type="entry name" value="Recombinase/Transposase-rel"/>
</dbReference>
<accession>A0A176RY31</accession>
<dbReference type="InterPro" id="IPR036162">
    <property type="entry name" value="Resolvase-like_N_sf"/>
</dbReference>
<dbReference type="PROSITE" id="PS00397">
    <property type="entry name" value="RECOMBINASES_1"/>
    <property type="match status" value="1"/>
</dbReference>
<dbReference type="PANTHER" id="PTHR36172">
    <property type="match status" value="1"/>
</dbReference>
<dbReference type="GO" id="GO:0000150">
    <property type="term" value="F:DNA strand exchange activity"/>
    <property type="evidence" value="ECO:0007669"/>
    <property type="project" value="InterPro"/>
</dbReference>
<dbReference type="PROSITE" id="PS51736">
    <property type="entry name" value="RECOMBINASES_3"/>
    <property type="match status" value="1"/>
</dbReference>
<proteinExistence type="predicted"/>
<reference evidence="7 8" key="1">
    <citation type="submission" date="2016-05" db="EMBL/GenBank/DDBJ databases">
        <title>Single-cell genome of chain-forming Candidatus Thiomargarita nelsonii and comparison to other large sulfur-oxidizing bacteria.</title>
        <authorList>
            <person name="Winkel M."/>
            <person name="Salman V."/>
            <person name="Woyke T."/>
            <person name="Schulz-Vogt H."/>
            <person name="Richter M."/>
            <person name="Flood B."/>
            <person name="Bailey J."/>
            <person name="Amann R."/>
            <person name="Mussmann M."/>
        </authorList>
    </citation>
    <scope>NUCLEOTIDE SEQUENCE [LARGE SCALE GENOMIC DNA]</scope>
    <source>
        <strain evidence="7 8">THI036</strain>
    </source>
</reference>
<evidence type="ECO:0000256" key="2">
    <source>
        <dbReference type="ARBA" id="ARBA00023125"/>
    </source>
</evidence>
<protein>
    <submittedName>
        <fullName evidence="7">Resolvase domain-containing protein</fullName>
    </submittedName>
</protein>
<dbReference type="SUPFAM" id="SSF53041">
    <property type="entry name" value="Resolvase-like"/>
    <property type="match status" value="1"/>
</dbReference>
<evidence type="ECO:0000256" key="5">
    <source>
        <dbReference type="PROSITE-ProRule" id="PRU10137"/>
    </source>
</evidence>
<dbReference type="Proteomes" id="UP000076962">
    <property type="component" value="Unassembled WGS sequence"/>
</dbReference>
<feature type="active site" description="O-(5'-phospho-DNA)-serine intermediate" evidence="4 5">
    <location>
        <position position="79"/>
    </location>
</feature>
<evidence type="ECO:0000313" key="8">
    <source>
        <dbReference type="Proteomes" id="UP000076962"/>
    </source>
</evidence>
<evidence type="ECO:0000256" key="1">
    <source>
        <dbReference type="ARBA" id="ARBA00022908"/>
    </source>
</evidence>
<comment type="caution">
    <text evidence="7">The sequence shown here is derived from an EMBL/GenBank/DDBJ whole genome shotgun (WGS) entry which is preliminary data.</text>
</comment>
<evidence type="ECO:0000313" key="7">
    <source>
        <dbReference type="EMBL" id="OAD20624.1"/>
    </source>
</evidence>
<dbReference type="FunFam" id="3.40.50.1390:FF:000002">
    <property type="entry name" value="ORF1 in transposon ISC1904"/>
    <property type="match status" value="1"/>
</dbReference>
<keyword evidence="3" id="KW-0233">DNA recombination</keyword>
<dbReference type="GO" id="GO:0003677">
    <property type="term" value="F:DNA binding"/>
    <property type="evidence" value="ECO:0007669"/>
    <property type="project" value="UniProtKB-KW"/>
</dbReference>
<dbReference type="Gene3D" id="3.40.50.1390">
    <property type="entry name" value="Resolvase, N-terminal catalytic domain"/>
    <property type="match status" value="1"/>
</dbReference>
<keyword evidence="1" id="KW-0229">DNA integration</keyword>
<evidence type="ECO:0000259" key="6">
    <source>
        <dbReference type="PROSITE" id="PS51736"/>
    </source>
</evidence>
<evidence type="ECO:0000256" key="3">
    <source>
        <dbReference type="ARBA" id="ARBA00023172"/>
    </source>
</evidence>
<dbReference type="InterPro" id="IPR006118">
    <property type="entry name" value="Recombinase_CS"/>
</dbReference>
<dbReference type="NCBIfam" id="NF033518">
    <property type="entry name" value="transpos_IS607"/>
    <property type="match status" value="1"/>
</dbReference>
<evidence type="ECO:0000256" key="4">
    <source>
        <dbReference type="PIRSR" id="PIRSR606118-50"/>
    </source>
</evidence>
<dbReference type="Gene3D" id="1.10.287.2170">
    <property type="match status" value="1"/>
</dbReference>